<evidence type="ECO:0000256" key="7">
    <source>
        <dbReference type="SAM" id="MobiDB-lite"/>
    </source>
</evidence>
<keyword evidence="2 8" id="KW-0489">Methyltransferase</keyword>
<proteinExistence type="predicted"/>
<dbReference type="InterPro" id="IPR050390">
    <property type="entry name" value="C5-Methyltransferase"/>
</dbReference>
<evidence type="ECO:0000256" key="5">
    <source>
        <dbReference type="ARBA" id="ARBA00022747"/>
    </source>
</evidence>
<evidence type="ECO:0000256" key="2">
    <source>
        <dbReference type="ARBA" id="ARBA00022603"/>
    </source>
</evidence>
<dbReference type="Gene3D" id="3.40.50.150">
    <property type="entry name" value="Vaccinia Virus protein VP39"/>
    <property type="match status" value="1"/>
</dbReference>
<dbReference type="Pfam" id="PF00145">
    <property type="entry name" value="DNA_methylase"/>
    <property type="match status" value="2"/>
</dbReference>
<dbReference type="GO" id="GO:0044027">
    <property type="term" value="P:negative regulation of gene expression via chromosomal CpG island methylation"/>
    <property type="evidence" value="ECO:0007669"/>
    <property type="project" value="TreeGrafter"/>
</dbReference>
<reference evidence="8 9" key="2">
    <citation type="journal article" date="2017" name="PLoS ONE">
        <title>Genomic and phenotypic characterisation of fluoroquinolone resistance mechanisms in Enterobacteriaceae in Durban, South Africa.</title>
        <authorList>
            <person name="Osei Sekyere J."/>
            <person name="Amoako D.G."/>
        </authorList>
    </citation>
    <scope>NUCLEOTIDE SEQUENCE [LARGE SCALE GENOMIC DNA]</scope>
    <source>
        <strain evidence="8 9">ST62:944112508</strain>
    </source>
</reference>
<dbReference type="GO" id="GO:0009307">
    <property type="term" value="P:DNA restriction-modification system"/>
    <property type="evidence" value="ECO:0007669"/>
    <property type="project" value="UniProtKB-KW"/>
</dbReference>
<feature type="region of interest" description="Disordered" evidence="7">
    <location>
        <begin position="334"/>
        <end position="357"/>
    </location>
</feature>
<dbReference type="GO" id="GO:0032259">
    <property type="term" value="P:methylation"/>
    <property type="evidence" value="ECO:0007669"/>
    <property type="project" value="UniProtKB-KW"/>
</dbReference>
<reference evidence="9" key="1">
    <citation type="submission" date="2015-09" db="EMBL/GenBank/DDBJ databases">
        <title>Prevalence of NDMs in South Africa.</title>
        <authorList>
            <person name="Osei Sekyere J."/>
            <person name="Govinden U."/>
            <person name="Essack S."/>
            <person name="Haldorsen B."/>
            <person name="Samuelsen O."/>
            <person name="Aasnaes B."/>
            <person name="Sundsfjord A."/>
        </authorList>
    </citation>
    <scope>NUCLEOTIDE SEQUENCE [LARGE SCALE GENOMIC DNA]</scope>
    <source>
        <strain evidence="9">ST62:944112508</strain>
    </source>
</reference>
<keyword evidence="4" id="KW-0949">S-adenosyl-L-methionine</keyword>
<dbReference type="AlphaFoldDB" id="A0AA40TJ29"/>
<dbReference type="PANTHER" id="PTHR10629">
    <property type="entry name" value="CYTOSINE-SPECIFIC METHYLTRANSFERASE"/>
    <property type="match status" value="1"/>
</dbReference>
<keyword evidence="3" id="KW-0808">Transferase</keyword>
<dbReference type="Gene3D" id="3.90.120.10">
    <property type="entry name" value="DNA Methylase, subunit A, domain 2"/>
    <property type="match status" value="1"/>
</dbReference>
<evidence type="ECO:0000313" key="9">
    <source>
        <dbReference type="Proteomes" id="UP000050520"/>
    </source>
</evidence>
<dbReference type="InterPro" id="IPR029063">
    <property type="entry name" value="SAM-dependent_MTases_sf"/>
</dbReference>
<gene>
    <name evidence="8" type="ORF">AN672_21680</name>
</gene>
<organism evidence="8 9">
    <name type="scientific">Citrobacter freundii</name>
    <dbReference type="NCBI Taxonomy" id="546"/>
    <lineage>
        <taxon>Bacteria</taxon>
        <taxon>Pseudomonadati</taxon>
        <taxon>Pseudomonadota</taxon>
        <taxon>Gammaproteobacteria</taxon>
        <taxon>Enterobacterales</taxon>
        <taxon>Enterobacteriaceae</taxon>
        <taxon>Citrobacter</taxon>
        <taxon>Citrobacter freundii complex</taxon>
    </lineage>
</organism>
<keyword evidence="5" id="KW-0680">Restriction system</keyword>
<dbReference type="SUPFAM" id="SSF53335">
    <property type="entry name" value="S-adenosyl-L-methionine-dependent methyltransferases"/>
    <property type="match status" value="1"/>
</dbReference>
<comment type="catalytic activity">
    <reaction evidence="6">
        <text>a 2'-deoxycytidine in DNA + S-adenosyl-L-methionine = a 5-methyl-2'-deoxycytidine in DNA + S-adenosyl-L-homocysteine + H(+)</text>
        <dbReference type="Rhea" id="RHEA:13681"/>
        <dbReference type="Rhea" id="RHEA-COMP:11369"/>
        <dbReference type="Rhea" id="RHEA-COMP:11370"/>
        <dbReference type="ChEBI" id="CHEBI:15378"/>
        <dbReference type="ChEBI" id="CHEBI:57856"/>
        <dbReference type="ChEBI" id="CHEBI:59789"/>
        <dbReference type="ChEBI" id="CHEBI:85452"/>
        <dbReference type="ChEBI" id="CHEBI:85454"/>
        <dbReference type="EC" id="2.1.1.37"/>
    </reaction>
</comment>
<dbReference type="EC" id="2.1.1.37" evidence="1"/>
<dbReference type="InterPro" id="IPR001525">
    <property type="entry name" value="C5_MeTfrase"/>
</dbReference>
<dbReference type="Proteomes" id="UP000050520">
    <property type="component" value="Unassembled WGS sequence"/>
</dbReference>
<evidence type="ECO:0000256" key="1">
    <source>
        <dbReference type="ARBA" id="ARBA00011975"/>
    </source>
</evidence>
<name>A0AA40TJ29_CITFR</name>
<dbReference type="EMBL" id="LJEB01000107">
    <property type="protein sequence ID" value="KPR52094.1"/>
    <property type="molecule type" value="Genomic_DNA"/>
</dbReference>
<sequence length="655" mass="70917">MREIIVDNFAGGGGASTGIEMAIGRSVDIAINHDENAVAMHTTNHPDTLHYCESVYEVRPKVATAGRPVALAWFSPDCRHFSKAKGAKPVEKAIRGLAWVVLRWGLDVEPRVMKLENVEEFKTWGPLLAGEMRPDPSRAGETFEAFIGMLTTGIPANHPALVECCEFLNISLDSDDAARLVKGLGYVVEYRELRACDYGAPTIRKRFFMVMRRDGKPIVWPQPTHGDPKSPAVQAGKLAPWRTAAECIDWSIPAPSIFDRKKTLAENTLKRIARGIQRFVIDSASPFIVKCNHTTTKGKYDCFRGQALSEPLQTITKTHGYALAVPHLTKFRTGATGQPVTEPVPTVTAGTSKRPGGNGHALGIVEAAIAPFVGRQFGASVGHRADEPSATITAGGGGKSQLVTPTLIQMGYGERPGQEPRVLRLDNPLGTVTAGGNKFATVSAFLAKHYGGNYTGPGVSMDEPAHSVTTVDHHAVVAAHLMVNNTGHPGGTLDNPAHTITTGNHHAAILSHLVKLRGTCRDGQPTSEPMPTLTAGGLHVGEVKTTLAVDEYDEHRAQQTLAFLREYCGEDCDGLVTVDGITYRIVDIGMRMLQPHELYRAQGFPEWYIIDQDYRGKKYAKDKQVARCGNAVPPPFAEALVRANLPELCVSREAA</sequence>
<accession>A0AA40TJ29</accession>
<dbReference type="GO" id="GO:0003677">
    <property type="term" value="F:DNA binding"/>
    <property type="evidence" value="ECO:0007669"/>
    <property type="project" value="TreeGrafter"/>
</dbReference>
<evidence type="ECO:0000256" key="3">
    <source>
        <dbReference type="ARBA" id="ARBA00022679"/>
    </source>
</evidence>
<protein>
    <recommendedName>
        <fullName evidence="1">DNA (cytosine-5-)-methyltransferase</fullName>
        <ecNumber evidence="1">2.1.1.37</ecNumber>
    </recommendedName>
</protein>
<evidence type="ECO:0000256" key="6">
    <source>
        <dbReference type="ARBA" id="ARBA00047422"/>
    </source>
</evidence>
<evidence type="ECO:0000313" key="8">
    <source>
        <dbReference type="EMBL" id="KPR52094.1"/>
    </source>
</evidence>
<comment type="caution">
    <text evidence="8">The sequence shown here is derived from an EMBL/GenBank/DDBJ whole genome shotgun (WGS) entry which is preliminary data.</text>
</comment>
<evidence type="ECO:0000256" key="4">
    <source>
        <dbReference type="ARBA" id="ARBA00022691"/>
    </source>
</evidence>
<dbReference type="PANTHER" id="PTHR10629:SF52">
    <property type="entry name" value="DNA (CYTOSINE-5)-METHYLTRANSFERASE 1"/>
    <property type="match status" value="1"/>
</dbReference>
<dbReference type="GO" id="GO:0003886">
    <property type="term" value="F:DNA (cytosine-5-)-methyltransferase activity"/>
    <property type="evidence" value="ECO:0007669"/>
    <property type="project" value="UniProtKB-EC"/>
</dbReference>
<dbReference type="RefSeq" id="WP_057064589.1">
    <property type="nucleotide sequence ID" value="NZ_LJEB01000107.1"/>
</dbReference>